<feature type="domain" description="THAP-type" evidence="13">
    <location>
        <begin position="1"/>
        <end position="88"/>
    </location>
</feature>
<keyword evidence="3" id="KW-0479">Metal-binding</keyword>
<evidence type="ECO:0000256" key="5">
    <source>
        <dbReference type="ARBA" id="ARBA00022833"/>
    </source>
</evidence>
<evidence type="ECO:0000256" key="1">
    <source>
        <dbReference type="ARBA" id="ARBA00004642"/>
    </source>
</evidence>
<dbReference type="PANTHER" id="PTHR46600:SF1">
    <property type="entry name" value="THAP DOMAIN-CONTAINING PROTEIN 1"/>
    <property type="match status" value="1"/>
</dbReference>
<dbReference type="SMART" id="SM00692">
    <property type="entry name" value="DM3"/>
    <property type="match status" value="1"/>
</dbReference>
<keyword evidence="11" id="KW-0131">Cell cycle</keyword>
<dbReference type="SUPFAM" id="SSF57716">
    <property type="entry name" value="Glucocorticoid receptor-like (DNA-binding domain)"/>
    <property type="match status" value="1"/>
</dbReference>
<sequence>MPMHCCVPLCTQRGYRDSCGNKVSFHKFPRDPTLFKNWIKAIRRDEGPYFKVTKYTVVCSVHFKPSDFIPGVASGHNLLRDKAIPSVFSFGRQRKCLKVSKQRTVHLRARLEQQQAYTTDTVGPPSDDEREVQDIARHTACSEATPVEQDSLLKAELESLKCLVAKQQTQLDTLACTCDTLKKELATTKAELYKCKRKMTAS</sequence>
<evidence type="ECO:0000256" key="6">
    <source>
        <dbReference type="ARBA" id="ARBA00023015"/>
    </source>
</evidence>
<evidence type="ECO:0000256" key="9">
    <source>
        <dbReference type="ARBA" id="ARBA00023163"/>
    </source>
</evidence>
<evidence type="ECO:0000256" key="7">
    <source>
        <dbReference type="ARBA" id="ARBA00023054"/>
    </source>
</evidence>
<comment type="similarity">
    <text evidence="2">Belongs to the THAP1 family.</text>
</comment>
<keyword evidence="7" id="KW-0175">Coiled coil</keyword>
<evidence type="ECO:0000256" key="10">
    <source>
        <dbReference type="ARBA" id="ARBA00023242"/>
    </source>
</evidence>
<evidence type="ECO:0000313" key="14">
    <source>
        <dbReference type="EMBL" id="JAU00656.1"/>
    </source>
</evidence>
<dbReference type="EMBL" id="GFAA01002779">
    <property type="protein sequence ID" value="JAU00656.1"/>
    <property type="molecule type" value="mRNA"/>
</dbReference>
<dbReference type="GO" id="GO:0043565">
    <property type="term" value="F:sequence-specific DNA binding"/>
    <property type="evidence" value="ECO:0007669"/>
    <property type="project" value="InterPro"/>
</dbReference>
<dbReference type="PANTHER" id="PTHR46600">
    <property type="entry name" value="THAP DOMAIN-CONTAINING"/>
    <property type="match status" value="1"/>
</dbReference>
<dbReference type="InterPro" id="IPR026516">
    <property type="entry name" value="THAP1/10"/>
</dbReference>
<evidence type="ECO:0000256" key="2">
    <source>
        <dbReference type="ARBA" id="ARBA00006177"/>
    </source>
</evidence>
<dbReference type="InterPro" id="IPR006612">
    <property type="entry name" value="THAP_Znf"/>
</dbReference>
<dbReference type="Pfam" id="PF05485">
    <property type="entry name" value="THAP"/>
    <property type="match status" value="1"/>
</dbReference>
<dbReference type="AlphaFoldDB" id="A0A1E1XN30"/>
<evidence type="ECO:0000256" key="12">
    <source>
        <dbReference type="PROSITE-ProRule" id="PRU00309"/>
    </source>
</evidence>
<dbReference type="Gene3D" id="6.20.210.20">
    <property type="entry name" value="THAP domain"/>
    <property type="match status" value="1"/>
</dbReference>
<reference evidence="14" key="1">
    <citation type="submission" date="2016-09" db="EMBL/GenBank/DDBJ databases">
        <authorList>
            <person name="Capua I."/>
            <person name="De Benedictis P."/>
            <person name="Joannis T."/>
            <person name="Lombin L.H."/>
            <person name="Cattoli G."/>
        </authorList>
    </citation>
    <scope>NUCLEOTIDE SEQUENCE</scope>
</reference>
<evidence type="ECO:0000256" key="4">
    <source>
        <dbReference type="ARBA" id="ARBA00022771"/>
    </source>
</evidence>
<protein>
    <submittedName>
        <fullName evidence="14">Putative tick transposon</fullName>
    </submittedName>
</protein>
<reference evidence="14" key="2">
    <citation type="journal article" date="2017" name="Front. Cell. Infect. Microbiol.">
        <title>Analysis of the Salivary Gland Transcriptome of Unfed and Partially Fed Amblyomma sculptum Ticks and Descriptive Proteome of the Saliva.</title>
        <authorList>
            <person name="Esteves E."/>
            <person name="Maruyama S.R."/>
            <person name="Kawahara R."/>
            <person name="Fujita A."/>
            <person name="Martins L.A."/>
            <person name="Righi A.A."/>
            <person name="Costa F.B."/>
            <person name="Palmisano G."/>
            <person name="Labruna M.B."/>
            <person name="Sa-Nunes A."/>
            <person name="Ribeiro J.M.C."/>
            <person name="Fogaca A.C."/>
        </authorList>
    </citation>
    <scope>NUCLEOTIDE SEQUENCE</scope>
</reference>
<evidence type="ECO:0000256" key="8">
    <source>
        <dbReference type="ARBA" id="ARBA00023125"/>
    </source>
</evidence>
<evidence type="ECO:0000256" key="3">
    <source>
        <dbReference type="ARBA" id="ARBA00022723"/>
    </source>
</evidence>
<dbReference type="PROSITE" id="PS50950">
    <property type="entry name" value="ZF_THAP"/>
    <property type="match status" value="1"/>
</dbReference>
<name>A0A1E1XN30_AMBSC</name>
<keyword evidence="10" id="KW-0539">Nucleus</keyword>
<evidence type="ECO:0000259" key="13">
    <source>
        <dbReference type="PROSITE" id="PS50950"/>
    </source>
</evidence>
<keyword evidence="6" id="KW-0805">Transcription regulation</keyword>
<keyword evidence="8 12" id="KW-0238">DNA-binding</keyword>
<keyword evidence="4 12" id="KW-0863">Zinc-finger</keyword>
<dbReference type="SMART" id="SM00980">
    <property type="entry name" value="THAP"/>
    <property type="match status" value="1"/>
</dbReference>
<proteinExistence type="evidence at transcript level"/>
<accession>A0A1E1XN30</accession>
<dbReference type="GO" id="GO:0008270">
    <property type="term" value="F:zinc ion binding"/>
    <property type="evidence" value="ECO:0007669"/>
    <property type="project" value="UniProtKB-KW"/>
</dbReference>
<organism evidence="14">
    <name type="scientific">Amblyomma sculptum</name>
    <name type="common">Tick</name>
    <dbReference type="NCBI Taxonomy" id="1581419"/>
    <lineage>
        <taxon>Eukaryota</taxon>
        <taxon>Metazoa</taxon>
        <taxon>Ecdysozoa</taxon>
        <taxon>Arthropoda</taxon>
        <taxon>Chelicerata</taxon>
        <taxon>Arachnida</taxon>
        <taxon>Acari</taxon>
        <taxon>Parasitiformes</taxon>
        <taxon>Ixodida</taxon>
        <taxon>Ixodoidea</taxon>
        <taxon>Ixodidae</taxon>
        <taxon>Amblyomminae</taxon>
        <taxon>Amblyomma</taxon>
    </lineage>
</organism>
<keyword evidence="9" id="KW-0804">Transcription</keyword>
<keyword evidence="5" id="KW-0862">Zinc</keyword>
<comment type="subcellular location">
    <subcellularLocation>
        <location evidence="1">Nucleus</location>
        <location evidence="1">Nucleoplasm</location>
    </subcellularLocation>
</comment>
<evidence type="ECO:0000256" key="11">
    <source>
        <dbReference type="ARBA" id="ARBA00023306"/>
    </source>
</evidence>
<dbReference type="InterPro" id="IPR038441">
    <property type="entry name" value="THAP_Znf_sf"/>
</dbReference>
<dbReference type="GO" id="GO:0005654">
    <property type="term" value="C:nucleoplasm"/>
    <property type="evidence" value="ECO:0007669"/>
    <property type="project" value="UniProtKB-SubCell"/>
</dbReference>